<organism evidence="2 3">
    <name type="scientific">Camelus dromedarius</name>
    <name type="common">Dromedary</name>
    <name type="synonym">Arabian camel</name>
    <dbReference type="NCBI Taxonomy" id="9838"/>
    <lineage>
        <taxon>Eukaryota</taxon>
        <taxon>Metazoa</taxon>
        <taxon>Chordata</taxon>
        <taxon>Craniata</taxon>
        <taxon>Vertebrata</taxon>
        <taxon>Euteleostomi</taxon>
        <taxon>Mammalia</taxon>
        <taxon>Eutheria</taxon>
        <taxon>Laurasiatheria</taxon>
        <taxon>Artiodactyla</taxon>
        <taxon>Tylopoda</taxon>
        <taxon>Camelidae</taxon>
        <taxon>Camelus</taxon>
    </lineage>
</organism>
<feature type="compositionally biased region" description="Basic and acidic residues" evidence="1">
    <location>
        <begin position="13"/>
        <end position="23"/>
    </location>
</feature>
<evidence type="ECO:0000256" key="1">
    <source>
        <dbReference type="SAM" id="MobiDB-lite"/>
    </source>
</evidence>
<evidence type="ECO:0000313" key="3">
    <source>
        <dbReference type="Proteomes" id="UP000299084"/>
    </source>
</evidence>
<feature type="region of interest" description="Disordered" evidence="1">
    <location>
        <begin position="1"/>
        <end position="56"/>
    </location>
</feature>
<keyword evidence="3" id="KW-1185">Reference proteome</keyword>
<gene>
    <name evidence="2" type="ORF">Cadr_000000381</name>
</gene>
<reference evidence="2 3" key="1">
    <citation type="journal article" date="2019" name="Mol. Ecol. Resour.">
        <title>Improving Illumina assemblies with Hi-C and long reads: an example with the North African dromedary.</title>
        <authorList>
            <person name="Elbers J.P."/>
            <person name="Rogers M.F."/>
            <person name="Perelman P.L."/>
            <person name="Proskuryakova A.A."/>
            <person name="Serdyukova N.A."/>
            <person name="Johnson W.E."/>
            <person name="Horin P."/>
            <person name="Corander J."/>
            <person name="Murphy D."/>
            <person name="Burger P.A."/>
        </authorList>
    </citation>
    <scope>NUCLEOTIDE SEQUENCE [LARGE SCALE GENOMIC DNA]</scope>
    <source>
        <strain evidence="2">Drom800</strain>
        <tissue evidence="2">Blood</tissue>
    </source>
</reference>
<evidence type="ECO:0000313" key="2">
    <source>
        <dbReference type="EMBL" id="KAB1284220.1"/>
    </source>
</evidence>
<name>A0A5N4ELG3_CAMDR</name>
<dbReference type="AlphaFoldDB" id="A0A5N4ELG3"/>
<accession>A0A5N4ELG3</accession>
<dbReference type="Proteomes" id="UP000299084">
    <property type="component" value="Unassembled WGS sequence"/>
</dbReference>
<protein>
    <submittedName>
        <fullName evidence="2">Uncharacterized protein</fullName>
    </submittedName>
</protein>
<proteinExistence type="predicted"/>
<feature type="compositionally biased region" description="Polar residues" evidence="1">
    <location>
        <begin position="42"/>
        <end position="55"/>
    </location>
</feature>
<sequence length="66" mass="7265">MRQPSGRCQAHHLSRESLKDIPTKETPPGGGPFQGKVKPWKSLSSQTWVPPSERSSCWAALPQGHC</sequence>
<dbReference type="EMBL" id="JWIN03000001">
    <property type="protein sequence ID" value="KAB1284220.1"/>
    <property type="molecule type" value="Genomic_DNA"/>
</dbReference>
<comment type="caution">
    <text evidence="2">The sequence shown here is derived from an EMBL/GenBank/DDBJ whole genome shotgun (WGS) entry which is preliminary data.</text>
</comment>